<evidence type="ECO:0000259" key="1">
    <source>
        <dbReference type="Pfam" id="PF00535"/>
    </source>
</evidence>
<dbReference type="InterPro" id="IPR029044">
    <property type="entry name" value="Nucleotide-diphossugar_trans"/>
</dbReference>
<reference evidence="2 3" key="1">
    <citation type="submission" date="2016-06" db="EMBL/GenBank/DDBJ databases">
        <title>Revisiting the taxonomy of the Elizabethkingia Genus based on Whole-Genome Sequencing, Optical Mapping, and MALDI-TOF.</title>
        <authorList>
            <person name="Nicholson A.C."/>
        </authorList>
    </citation>
    <scope>NUCLEOTIDE SEQUENCE [LARGE SCALE GENOMIC DNA]</scope>
    <source>
        <strain evidence="2 3">G4070</strain>
    </source>
</reference>
<feature type="domain" description="Glycosyltransferase 2-like" evidence="1">
    <location>
        <begin position="11"/>
        <end position="151"/>
    </location>
</feature>
<evidence type="ECO:0000313" key="2">
    <source>
        <dbReference type="EMBL" id="OPC61547.1"/>
    </source>
</evidence>
<comment type="caution">
    <text evidence="2">The sequence shown here is derived from an EMBL/GenBank/DDBJ whole genome shotgun (WGS) entry which is preliminary data.</text>
</comment>
<dbReference type="Pfam" id="PF00535">
    <property type="entry name" value="Glycos_transf_2"/>
    <property type="match status" value="1"/>
</dbReference>
<accession>A0A1T3MA64</accession>
<proteinExistence type="predicted"/>
<dbReference type="SUPFAM" id="SSF53448">
    <property type="entry name" value="Nucleotide-diphospho-sugar transferases"/>
    <property type="match status" value="1"/>
</dbReference>
<organism evidence="2 3">
    <name type="scientific">Elizabethkingia occulta</name>
    <dbReference type="NCBI Taxonomy" id="1867263"/>
    <lineage>
        <taxon>Bacteria</taxon>
        <taxon>Pseudomonadati</taxon>
        <taxon>Bacteroidota</taxon>
        <taxon>Flavobacteriia</taxon>
        <taxon>Flavobacteriales</taxon>
        <taxon>Weeksellaceae</taxon>
        <taxon>Elizabethkingia</taxon>
    </lineage>
</organism>
<dbReference type="EMBL" id="MAHX01000020">
    <property type="protein sequence ID" value="OPC61547.1"/>
    <property type="molecule type" value="Genomic_DNA"/>
</dbReference>
<protein>
    <recommendedName>
        <fullName evidence="1">Glycosyltransferase 2-like domain-containing protein</fullName>
    </recommendedName>
</protein>
<keyword evidence="3" id="KW-1185">Reference proteome</keyword>
<dbReference type="RefSeq" id="WP_078772982.1">
    <property type="nucleotide sequence ID" value="NZ_JBKJBK010000014.1"/>
</dbReference>
<dbReference type="AlphaFoldDB" id="A0A1T3MA64"/>
<dbReference type="GO" id="GO:0016758">
    <property type="term" value="F:hexosyltransferase activity"/>
    <property type="evidence" value="ECO:0007669"/>
    <property type="project" value="UniProtKB-ARBA"/>
</dbReference>
<gene>
    <name evidence="2" type="ORF">BAZ10_10595</name>
</gene>
<dbReference type="PANTHER" id="PTHR22916:SF3">
    <property type="entry name" value="UDP-GLCNAC:BETAGAL BETA-1,3-N-ACETYLGLUCOSAMINYLTRANSFERASE-LIKE PROTEIN 1"/>
    <property type="match status" value="1"/>
</dbReference>
<dbReference type="PANTHER" id="PTHR22916">
    <property type="entry name" value="GLYCOSYLTRANSFERASE"/>
    <property type="match status" value="1"/>
</dbReference>
<dbReference type="Gene3D" id="3.90.550.10">
    <property type="entry name" value="Spore Coat Polysaccharide Biosynthesis Protein SpsA, Chain A"/>
    <property type="match status" value="1"/>
</dbReference>
<dbReference type="InterPro" id="IPR001173">
    <property type="entry name" value="Glyco_trans_2-like"/>
</dbReference>
<dbReference type="CDD" id="cd00761">
    <property type="entry name" value="Glyco_tranf_GTA_type"/>
    <property type="match status" value="1"/>
</dbReference>
<evidence type="ECO:0000313" key="3">
    <source>
        <dbReference type="Proteomes" id="UP000190813"/>
    </source>
</evidence>
<name>A0A1T3MA64_9FLAO</name>
<sequence length="351" mass="40881">MNNLQHSNSVTVIIPCYNVGKYIASTLDSLLNQSFNEFSVICLDDASKDNTFEILSQYSLSNKRIRSYRNETNLGVIKTLNKLVEMTSTTWILRMDSDDIFESTRVEELMKLTSNSQMIMASTAFSYIDQDSGPLYKKDGLDICTLNQSIRFMAMLNSPMPSQALFHRDVFADFQFDNRFSVAEDYYFFTKVLMNNSNKSVFNIDEKLYRYRINPNGLTSNNQKLMSENHYQIAKEYTQNILEIENKTLSYLKIALKLVDLKLMTGKDISLVFKDFFQMKDRFLQMNCVSINEKKEIDQYSYQYFIYLLFSIFKSSEVSIGNKIKMLLKHSPKIIVGAFKTKNLKWILKSL</sequence>
<dbReference type="Proteomes" id="UP000190813">
    <property type="component" value="Unassembled WGS sequence"/>
</dbReference>